<evidence type="ECO:0000259" key="8">
    <source>
        <dbReference type="PROSITE" id="PS51370"/>
    </source>
</evidence>
<evidence type="ECO:0000256" key="6">
    <source>
        <dbReference type="ARBA" id="ARBA00023242"/>
    </source>
</evidence>
<keyword evidence="3" id="KW-0805">Transcription regulation</keyword>
<organism evidence="9 10">
    <name type="scientific">Lactuca virosa</name>
    <dbReference type="NCBI Taxonomy" id="75947"/>
    <lineage>
        <taxon>Eukaryota</taxon>
        <taxon>Viridiplantae</taxon>
        <taxon>Streptophyta</taxon>
        <taxon>Embryophyta</taxon>
        <taxon>Tracheophyta</taxon>
        <taxon>Spermatophyta</taxon>
        <taxon>Magnoliopsida</taxon>
        <taxon>eudicotyledons</taxon>
        <taxon>Gunneridae</taxon>
        <taxon>Pentapetalae</taxon>
        <taxon>asterids</taxon>
        <taxon>campanulids</taxon>
        <taxon>Asterales</taxon>
        <taxon>Asteraceae</taxon>
        <taxon>Cichorioideae</taxon>
        <taxon>Cichorieae</taxon>
        <taxon>Lactucinae</taxon>
        <taxon>Lactuca</taxon>
    </lineage>
</organism>
<dbReference type="PROSITE" id="PS51370">
    <property type="entry name" value="R"/>
    <property type="match status" value="1"/>
</dbReference>
<keyword evidence="4" id="KW-0238">DNA-binding</keyword>
<feature type="domain" description="TCP" evidence="7">
    <location>
        <begin position="111"/>
        <end position="169"/>
    </location>
</feature>
<keyword evidence="5" id="KW-0804">Transcription</keyword>
<reference evidence="9 10" key="1">
    <citation type="submission" date="2022-01" db="EMBL/GenBank/DDBJ databases">
        <authorList>
            <person name="Xiong W."/>
            <person name="Schranz E."/>
        </authorList>
    </citation>
    <scope>NUCLEOTIDE SEQUENCE [LARGE SCALE GENOMIC DNA]</scope>
</reference>
<dbReference type="GO" id="GO:0005634">
    <property type="term" value="C:nucleus"/>
    <property type="evidence" value="ECO:0007669"/>
    <property type="project" value="UniProtKB-SubCell"/>
</dbReference>
<gene>
    <name evidence="9" type="ORF">LVIROSA_LOCUS8296</name>
</gene>
<keyword evidence="6" id="KW-0539">Nucleus</keyword>
<dbReference type="AlphaFoldDB" id="A0AAU9M2R0"/>
<protein>
    <recommendedName>
        <fullName evidence="11">Cycloidea-like protein</fullName>
    </recommendedName>
</protein>
<dbReference type="InterPro" id="IPR005333">
    <property type="entry name" value="Transcription_factor_TCP"/>
</dbReference>
<evidence type="ECO:0000256" key="4">
    <source>
        <dbReference type="ARBA" id="ARBA00023125"/>
    </source>
</evidence>
<keyword evidence="2" id="KW-0217">Developmental protein</keyword>
<comment type="caution">
    <text evidence="9">The sequence shown here is derived from an EMBL/GenBank/DDBJ whole genome shotgun (WGS) entry which is preliminary data.</text>
</comment>
<sequence length="293" mass="33362">MFSSGSNPFPEFPSSPNIFFPPNFHFNHEKDCACFNYHLNNSDPLISGDCFHDTNNSLAPPSPPIHNITTIKQDFGRQKQLSSEEQVFQTCEDHDDLQSVISSCKKKTVASKDGHSKIYTARGPRDRRVRLSIDISRKFFCLQDLLGFDKASKTLDWLFSKCKIAIKELVEETNFYSSSTSTASYQSKTSFLEAMMGVRDGGKLKKKSELKYVKGKAKKITQKSKGGFQDNLERGHSRAMARARARERVRDKKRIRKLDELTTIMVHDDFDYQDFKSSAGDNHMVISAHPAVW</sequence>
<evidence type="ECO:0000313" key="10">
    <source>
        <dbReference type="Proteomes" id="UP001157418"/>
    </source>
</evidence>
<dbReference type="Proteomes" id="UP001157418">
    <property type="component" value="Unassembled WGS sequence"/>
</dbReference>
<dbReference type="PANTHER" id="PTHR31072">
    <property type="entry name" value="TRANSCRIPTION FACTOR TCP4-RELATED"/>
    <property type="match status" value="1"/>
</dbReference>
<evidence type="ECO:0008006" key="11">
    <source>
        <dbReference type="Google" id="ProtNLM"/>
    </source>
</evidence>
<dbReference type="PROSITE" id="PS51369">
    <property type="entry name" value="TCP"/>
    <property type="match status" value="1"/>
</dbReference>
<dbReference type="EMBL" id="CAKMRJ010001112">
    <property type="protein sequence ID" value="CAH1420862.1"/>
    <property type="molecule type" value="Genomic_DNA"/>
</dbReference>
<evidence type="ECO:0000256" key="1">
    <source>
        <dbReference type="ARBA" id="ARBA00004123"/>
    </source>
</evidence>
<dbReference type="GO" id="GO:2000032">
    <property type="term" value="P:regulation of secondary shoot formation"/>
    <property type="evidence" value="ECO:0007669"/>
    <property type="project" value="TreeGrafter"/>
</dbReference>
<dbReference type="PANTHER" id="PTHR31072:SF224">
    <property type="entry name" value="TRANSCRIPTION FACTOR TCP1"/>
    <property type="match status" value="1"/>
</dbReference>
<proteinExistence type="predicted"/>
<dbReference type="GO" id="GO:0043565">
    <property type="term" value="F:sequence-specific DNA binding"/>
    <property type="evidence" value="ECO:0007669"/>
    <property type="project" value="TreeGrafter"/>
</dbReference>
<dbReference type="InterPro" id="IPR017887">
    <property type="entry name" value="TF_TCP_subgr"/>
</dbReference>
<dbReference type="InterPro" id="IPR017888">
    <property type="entry name" value="CYC/TB1_R_domain"/>
</dbReference>
<dbReference type="GO" id="GO:0003700">
    <property type="term" value="F:DNA-binding transcription factor activity"/>
    <property type="evidence" value="ECO:0007669"/>
    <property type="project" value="InterPro"/>
</dbReference>
<evidence type="ECO:0000256" key="2">
    <source>
        <dbReference type="ARBA" id="ARBA00022473"/>
    </source>
</evidence>
<dbReference type="Pfam" id="PF03634">
    <property type="entry name" value="TCP"/>
    <property type="match status" value="1"/>
</dbReference>
<keyword evidence="10" id="KW-1185">Reference proteome</keyword>
<comment type="subcellular location">
    <subcellularLocation>
        <location evidence="1">Nucleus</location>
    </subcellularLocation>
</comment>
<evidence type="ECO:0000313" key="9">
    <source>
        <dbReference type="EMBL" id="CAH1420862.1"/>
    </source>
</evidence>
<name>A0AAU9M2R0_9ASTR</name>
<evidence type="ECO:0000256" key="3">
    <source>
        <dbReference type="ARBA" id="ARBA00023015"/>
    </source>
</evidence>
<evidence type="ECO:0000259" key="7">
    <source>
        <dbReference type="PROSITE" id="PS51369"/>
    </source>
</evidence>
<feature type="domain" description="R" evidence="8">
    <location>
        <begin position="235"/>
        <end position="252"/>
    </location>
</feature>
<accession>A0AAU9M2R0</accession>
<evidence type="ECO:0000256" key="5">
    <source>
        <dbReference type="ARBA" id="ARBA00023163"/>
    </source>
</evidence>